<dbReference type="RefSeq" id="WP_209860604.1">
    <property type="nucleotide sequence ID" value="NZ_JAGGLD010000002.1"/>
</dbReference>
<evidence type="ECO:0000256" key="1">
    <source>
        <dbReference type="ARBA" id="ARBA00001946"/>
    </source>
</evidence>
<dbReference type="Proteomes" id="UP001519288">
    <property type="component" value="Unassembled WGS sequence"/>
</dbReference>
<protein>
    <submittedName>
        <fullName evidence="7">Ribonuclease G</fullName>
        <ecNumber evidence="7">3.1.26.-</ecNumber>
    </submittedName>
</protein>
<evidence type="ECO:0000313" key="7">
    <source>
        <dbReference type="EMBL" id="MBP2000395.1"/>
    </source>
</evidence>
<dbReference type="InterPro" id="IPR012340">
    <property type="entry name" value="NA-bd_OB-fold"/>
</dbReference>
<keyword evidence="2" id="KW-0479">Metal-binding</keyword>
<dbReference type="NCBIfam" id="TIGR00757">
    <property type="entry name" value="RNaseEG"/>
    <property type="match status" value="1"/>
</dbReference>
<dbReference type="PANTHER" id="PTHR30001">
    <property type="entry name" value="RIBONUCLEASE"/>
    <property type="match status" value="1"/>
</dbReference>
<sequence length="414" mass="47013">MKQMIIHCEPSSTQMALMEAGRLVEFAVERTQAKGLVGSFFKGKVVNVIPGMQAAFVDIGQKKNAFLYIDDVLHPHLDKQPKVKPSIIDLLKVGQEIIVQVTKDAIGTKGARVTTHYSLPGRWIVYMPISAYVAVSKRVEREAERIRLRQIGEQLRNEQEGLILRTVAEDEPPEAIQDDFRMLRKQWTDIQILAKSEQAPAVLHRELSMVQRLFRDAYTAATAEIVMDDEEQAREAGIFLQDMLPVSTPRIHTYRGERPIFEVYGIQQQINKDFQRKIWLPGGGYLIWDSTEALTVIDVNTGKFTGSVNLEDTVVQTNVEAAFDIARLLRLRDTGGIVIIDFIDMELESNRIRVSEMLEVSMRPDRTQHHIMGWTKLGLLELTRKKMRESTAQSAEVCNVCQGTGWLTPVTKRN</sequence>
<reference evidence="7 8" key="1">
    <citation type="submission" date="2021-03" db="EMBL/GenBank/DDBJ databases">
        <title>Genomic Encyclopedia of Type Strains, Phase IV (KMG-IV): sequencing the most valuable type-strain genomes for metagenomic binning, comparative biology and taxonomic classification.</title>
        <authorList>
            <person name="Goeker M."/>
        </authorList>
    </citation>
    <scope>NUCLEOTIDE SEQUENCE [LARGE SCALE GENOMIC DNA]</scope>
    <source>
        <strain evidence="7 8">DSM 26806</strain>
    </source>
</reference>
<evidence type="ECO:0000256" key="5">
    <source>
        <dbReference type="ARBA" id="ARBA00022884"/>
    </source>
</evidence>
<evidence type="ECO:0000259" key="6">
    <source>
        <dbReference type="PROSITE" id="PS50126"/>
    </source>
</evidence>
<keyword evidence="4" id="KW-0460">Magnesium</keyword>
<comment type="caution">
    <text evidence="7">The sequence shown here is derived from an EMBL/GenBank/DDBJ whole genome shotgun (WGS) entry which is preliminary data.</text>
</comment>
<dbReference type="Gene3D" id="2.40.50.140">
    <property type="entry name" value="Nucleic acid-binding proteins"/>
    <property type="match status" value="1"/>
</dbReference>
<accession>A0ABS4JH71</accession>
<dbReference type="SUPFAM" id="SSF50249">
    <property type="entry name" value="Nucleic acid-binding proteins"/>
    <property type="match status" value="1"/>
</dbReference>
<keyword evidence="5" id="KW-0694">RNA-binding</keyword>
<dbReference type="InterPro" id="IPR003029">
    <property type="entry name" value="S1_domain"/>
</dbReference>
<dbReference type="PANTHER" id="PTHR30001:SF0">
    <property type="entry name" value="RIBONUCLEASE G"/>
    <property type="match status" value="1"/>
</dbReference>
<keyword evidence="3 7" id="KW-0378">Hydrolase</keyword>
<proteinExistence type="predicted"/>
<gene>
    <name evidence="7" type="ORF">J2Z69_001426</name>
</gene>
<dbReference type="InterPro" id="IPR004659">
    <property type="entry name" value="RNase_E/G"/>
</dbReference>
<comment type="cofactor">
    <cofactor evidence="1">
        <name>Mg(2+)</name>
        <dbReference type="ChEBI" id="CHEBI:18420"/>
    </cofactor>
</comment>
<dbReference type="CDD" id="cd04453">
    <property type="entry name" value="S1_RNase_E"/>
    <property type="match status" value="1"/>
</dbReference>
<evidence type="ECO:0000256" key="3">
    <source>
        <dbReference type="ARBA" id="ARBA00022801"/>
    </source>
</evidence>
<evidence type="ECO:0000313" key="8">
    <source>
        <dbReference type="Proteomes" id="UP001519288"/>
    </source>
</evidence>
<dbReference type="InterPro" id="IPR019307">
    <property type="entry name" value="RNA-bd_AU-1/RNase_E/G"/>
</dbReference>
<dbReference type="EC" id="3.1.26.-" evidence="7"/>
<dbReference type="Pfam" id="PF10150">
    <property type="entry name" value="RNase_E_G"/>
    <property type="match status" value="1"/>
</dbReference>
<name>A0ABS4JH71_9BACL</name>
<dbReference type="PROSITE" id="PS50126">
    <property type="entry name" value="S1"/>
    <property type="match status" value="1"/>
</dbReference>
<evidence type="ECO:0000256" key="2">
    <source>
        <dbReference type="ARBA" id="ARBA00022723"/>
    </source>
</evidence>
<keyword evidence="8" id="KW-1185">Reference proteome</keyword>
<feature type="domain" description="S1 motif" evidence="6">
    <location>
        <begin position="38"/>
        <end position="103"/>
    </location>
</feature>
<dbReference type="EMBL" id="JAGGLD010000002">
    <property type="protein sequence ID" value="MBP2000395.1"/>
    <property type="molecule type" value="Genomic_DNA"/>
</dbReference>
<evidence type="ECO:0000256" key="4">
    <source>
        <dbReference type="ARBA" id="ARBA00022842"/>
    </source>
</evidence>
<dbReference type="SMART" id="SM00316">
    <property type="entry name" value="S1"/>
    <property type="match status" value="1"/>
</dbReference>
<organism evidence="7 8">
    <name type="scientific">Paenibacillus shirakamiensis</name>
    <dbReference type="NCBI Taxonomy" id="1265935"/>
    <lineage>
        <taxon>Bacteria</taxon>
        <taxon>Bacillati</taxon>
        <taxon>Bacillota</taxon>
        <taxon>Bacilli</taxon>
        <taxon>Bacillales</taxon>
        <taxon>Paenibacillaceae</taxon>
        <taxon>Paenibacillus</taxon>
    </lineage>
</organism>
<dbReference type="GO" id="GO:0016787">
    <property type="term" value="F:hydrolase activity"/>
    <property type="evidence" value="ECO:0007669"/>
    <property type="project" value="UniProtKB-KW"/>
</dbReference>